<accession>A0A0A9HQH8</accession>
<protein>
    <submittedName>
        <fullName evidence="1">Uncharacterized protein</fullName>
    </submittedName>
</protein>
<organism evidence="1">
    <name type="scientific">Arundo donax</name>
    <name type="common">Giant reed</name>
    <name type="synonym">Donax arundinaceus</name>
    <dbReference type="NCBI Taxonomy" id="35708"/>
    <lineage>
        <taxon>Eukaryota</taxon>
        <taxon>Viridiplantae</taxon>
        <taxon>Streptophyta</taxon>
        <taxon>Embryophyta</taxon>
        <taxon>Tracheophyta</taxon>
        <taxon>Spermatophyta</taxon>
        <taxon>Magnoliopsida</taxon>
        <taxon>Liliopsida</taxon>
        <taxon>Poales</taxon>
        <taxon>Poaceae</taxon>
        <taxon>PACMAD clade</taxon>
        <taxon>Arundinoideae</taxon>
        <taxon>Arundineae</taxon>
        <taxon>Arundo</taxon>
    </lineage>
</organism>
<reference evidence="1" key="1">
    <citation type="submission" date="2014-09" db="EMBL/GenBank/DDBJ databases">
        <authorList>
            <person name="Magalhaes I.L.F."/>
            <person name="Oliveira U."/>
            <person name="Santos F.R."/>
            <person name="Vidigal T.H.D.A."/>
            <person name="Brescovit A.D."/>
            <person name="Santos A.J."/>
        </authorList>
    </citation>
    <scope>NUCLEOTIDE SEQUENCE</scope>
    <source>
        <tissue evidence="1">Shoot tissue taken approximately 20 cm above the soil surface</tissue>
    </source>
</reference>
<dbReference type="AlphaFoldDB" id="A0A0A9HQH8"/>
<name>A0A0A9HQH8_ARUDO</name>
<proteinExistence type="predicted"/>
<reference evidence="1" key="2">
    <citation type="journal article" date="2015" name="Data Brief">
        <title>Shoot transcriptome of the giant reed, Arundo donax.</title>
        <authorList>
            <person name="Barrero R.A."/>
            <person name="Guerrero F.D."/>
            <person name="Moolhuijzen P."/>
            <person name="Goolsby J.A."/>
            <person name="Tidwell J."/>
            <person name="Bellgard S.E."/>
            <person name="Bellgard M.I."/>
        </authorList>
    </citation>
    <scope>NUCLEOTIDE SEQUENCE</scope>
    <source>
        <tissue evidence="1">Shoot tissue taken approximately 20 cm above the soil surface</tissue>
    </source>
</reference>
<evidence type="ECO:0000313" key="1">
    <source>
        <dbReference type="EMBL" id="JAE37111.1"/>
    </source>
</evidence>
<sequence>MVMFCCCSVCRWMPPLPSTQRPVMMRL</sequence>
<dbReference type="EMBL" id="GBRH01160785">
    <property type="protein sequence ID" value="JAE37111.1"/>
    <property type="molecule type" value="Transcribed_RNA"/>
</dbReference>